<dbReference type="PROSITE" id="PS01174">
    <property type="entry name" value="LIPASE_GDXG_SER"/>
    <property type="match status" value="1"/>
</dbReference>
<keyword evidence="2" id="KW-0732">Signal</keyword>
<evidence type="ECO:0000256" key="2">
    <source>
        <dbReference type="SAM" id="SignalP"/>
    </source>
</evidence>
<feature type="active site" evidence="1">
    <location>
        <position position="176"/>
    </location>
</feature>
<dbReference type="InterPro" id="IPR033140">
    <property type="entry name" value="Lipase_GDXG_put_SER_AS"/>
</dbReference>
<name>A0A7I4F9B3_PHYPA</name>
<dbReference type="InterPro" id="IPR050466">
    <property type="entry name" value="Carboxylest/Gibb_receptor"/>
</dbReference>
<dbReference type="PANTHER" id="PTHR23024:SF24">
    <property type="entry name" value="ALPHA_BETA HYDROLASE FOLD-3 DOMAIN-CONTAINING PROTEIN"/>
    <property type="match status" value="1"/>
</dbReference>
<accession>A0A7I4F9B3</accession>
<evidence type="ECO:0000259" key="3">
    <source>
        <dbReference type="Pfam" id="PF07859"/>
    </source>
</evidence>
<reference evidence="4" key="3">
    <citation type="submission" date="2020-12" db="UniProtKB">
        <authorList>
            <consortium name="EnsemblPlants"/>
        </authorList>
    </citation>
    <scope>IDENTIFICATION</scope>
</reference>
<dbReference type="PANTHER" id="PTHR23024">
    <property type="entry name" value="ARYLACETAMIDE DEACETYLASE"/>
    <property type="match status" value="1"/>
</dbReference>
<feature type="domain" description="Alpha/beta hydrolase fold-3" evidence="3">
    <location>
        <begin position="92"/>
        <end position="309"/>
    </location>
</feature>
<reference evidence="4 5" key="2">
    <citation type="journal article" date="2018" name="Plant J.">
        <title>The Physcomitrella patens chromosome-scale assembly reveals moss genome structure and evolution.</title>
        <authorList>
            <person name="Lang D."/>
            <person name="Ullrich K.K."/>
            <person name="Murat F."/>
            <person name="Fuchs J."/>
            <person name="Jenkins J."/>
            <person name="Haas F.B."/>
            <person name="Piednoel M."/>
            <person name="Gundlach H."/>
            <person name="Van Bel M."/>
            <person name="Meyberg R."/>
            <person name="Vives C."/>
            <person name="Morata J."/>
            <person name="Symeonidi A."/>
            <person name="Hiss M."/>
            <person name="Muchero W."/>
            <person name="Kamisugi Y."/>
            <person name="Saleh O."/>
            <person name="Blanc G."/>
            <person name="Decker E.L."/>
            <person name="van Gessel N."/>
            <person name="Grimwood J."/>
            <person name="Hayes R.D."/>
            <person name="Graham S.W."/>
            <person name="Gunter L.E."/>
            <person name="McDaniel S.F."/>
            <person name="Hoernstein S.N.W."/>
            <person name="Larsson A."/>
            <person name="Li F.W."/>
            <person name="Perroud P.F."/>
            <person name="Phillips J."/>
            <person name="Ranjan P."/>
            <person name="Rokshar D.S."/>
            <person name="Rothfels C.J."/>
            <person name="Schneider L."/>
            <person name="Shu S."/>
            <person name="Stevenson D.W."/>
            <person name="Thummler F."/>
            <person name="Tillich M."/>
            <person name="Villarreal Aguilar J.C."/>
            <person name="Widiez T."/>
            <person name="Wong G.K."/>
            <person name="Wymore A."/>
            <person name="Zhang Y."/>
            <person name="Zimmer A.D."/>
            <person name="Quatrano R.S."/>
            <person name="Mayer K.F.X."/>
            <person name="Goodstein D."/>
            <person name="Casacuberta J.M."/>
            <person name="Vandepoele K."/>
            <person name="Reski R."/>
            <person name="Cuming A.C."/>
            <person name="Tuskan G.A."/>
            <person name="Maumus F."/>
            <person name="Salse J."/>
            <person name="Schmutz J."/>
            <person name="Rensing S.A."/>
        </authorList>
    </citation>
    <scope>NUCLEOTIDE SEQUENCE [LARGE SCALE GENOMIC DNA]</scope>
    <source>
        <strain evidence="4 5">cv. Gransden 2004</strain>
    </source>
</reference>
<dbReference type="AlphaFoldDB" id="A0A7I4F9B3"/>
<dbReference type="RefSeq" id="XP_024402339.1">
    <property type="nucleotide sequence ID" value="XM_024546571.2"/>
</dbReference>
<dbReference type="Gene3D" id="3.40.50.1820">
    <property type="entry name" value="alpha/beta hydrolase"/>
    <property type="match status" value="1"/>
</dbReference>
<dbReference type="Gramene" id="Pp3c18_20160V3.6">
    <property type="protein sequence ID" value="Pp3c18_20160V3.6"/>
    <property type="gene ID" value="Pp3c18_20160"/>
</dbReference>
<dbReference type="EnsemblPlants" id="Pp3c18_20160V3.4">
    <property type="protein sequence ID" value="Pp3c18_20160V3.4"/>
    <property type="gene ID" value="Pp3c18_20160"/>
</dbReference>
<dbReference type="GeneID" id="112295263"/>
<dbReference type="EnsemblPlants" id="Pp3c18_20160V3.14">
    <property type="protein sequence ID" value="Pp3c18_20160V3.14"/>
    <property type="gene ID" value="Pp3c18_20160"/>
</dbReference>
<evidence type="ECO:0000313" key="4">
    <source>
        <dbReference type="EnsemblPlants" id="Pp3c18_20160V3.7"/>
    </source>
</evidence>
<dbReference type="SUPFAM" id="SSF53474">
    <property type="entry name" value="alpha/beta-Hydrolases"/>
    <property type="match status" value="1"/>
</dbReference>
<dbReference type="EnsemblPlants" id="Pp3c18_20160V3.5">
    <property type="protein sequence ID" value="Pp3c18_20160V3.5"/>
    <property type="gene ID" value="Pp3c18_20160"/>
</dbReference>
<dbReference type="FunCoup" id="A0A7I4F9B3">
    <property type="interactions" value="744"/>
</dbReference>
<evidence type="ECO:0000313" key="5">
    <source>
        <dbReference type="Proteomes" id="UP000006727"/>
    </source>
</evidence>
<dbReference type="Pfam" id="PF07859">
    <property type="entry name" value="Abhydrolase_3"/>
    <property type="match status" value="1"/>
</dbReference>
<feature type="chain" id="PRO_5043238895" description="Alpha/beta hydrolase fold-3 domain-containing protein" evidence="2">
    <location>
        <begin position="20"/>
        <end position="334"/>
    </location>
</feature>
<organism evidence="4 5">
    <name type="scientific">Physcomitrium patens</name>
    <name type="common">Spreading-leaved earth moss</name>
    <name type="synonym">Physcomitrella patens</name>
    <dbReference type="NCBI Taxonomy" id="3218"/>
    <lineage>
        <taxon>Eukaryota</taxon>
        <taxon>Viridiplantae</taxon>
        <taxon>Streptophyta</taxon>
        <taxon>Embryophyta</taxon>
        <taxon>Bryophyta</taxon>
        <taxon>Bryophytina</taxon>
        <taxon>Bryopsida</taxon>
        <taxon>Funariidae</taxon>
        <taxon>Funariales</taxon>
        <taxon>Funariaceae</taxon>
        <taxon>Physcomitrium</taxon>
    </lineage>
</organism>
<dbReference type="Gramene" id="Pp3c18_20160V3.8">
    <property type="protein sequence ID" value="Pp3c18_20160V3.8"/>
    <property type="gene ID" value="Pp3c18_20160"/>
</dbReference>
<dbReference type="EnsemblPlants" id="Pp3c18_20160V3.6">
    <property type="protein sequence ID" value="Pp3c18_20160V3.6"/>
    <property type="gene ID" value="Pp3c18_20160"/>
</dbReference>
<dbReference type="EnsemblPlants" id="Pp3c18_20160V3.3">
    <property type="protein sequence ID" value="Pp3c18_20160V3.3"/>
    <property type="gene ID" value="Pp3c18_20160"/>
</dbReference>
<dbReference type="InterPro" id="IPR013094">
    <property type="entry name" value="AB_hydrolase_3"/>
</dbReference>
<dbReference type="EnsemblPlants" id="Pp3c18_20160V3.8">
    <property type="protein sequence ID" value="Pp3c18_20160V3.8"/>
    <property type="gene ID" value="Pp3c18_20160"/>
</dbReference>
<dbReference type="KEGG" id="ppp:112295263"/>
<dbReference type="EnsemblPlants" id="Pp3c18_20160V3.7">
    <property type="protein sequence ID" value="Pp3c18_20160V3.7"/>
    <property type="gene ID" value="Pp3c18_20160"/>
</dbReference>
<dbReference type="Proteomes" id="UP000006727">
    <property type="component" value="Chromosome 18"/>
</dbReference>
<proteinExistence type="predicted"/>
<gene>
    <name evidence="4" type="primary">LOC112295263</name>
</gene>
<dbReference type="InterPro" id="IPR029058">
    <property type="entry name" value="AB_hydrolase_fold"/>
</dbReference>
<protein>
    <recommendedName>
        <fullName evidence="3">Alpha/beta hydrolase fold-3 domain-containing protein</fullName>
    </recommendedName>
</protein>
<sequence>MTSMWALRILSRFLAMVGTIPRRKDGTVHRKLADLFEWVISANPQRADGVVAFDVVVDAETGIWVRVFVPAQGMGGDSSELNPKADEMMPVIVYYHGGGFVFMKPNVTLYDQFCRRLAGKCSAVVVSVHYRRAPEHKCPTAYNDCYAVLEWLNSEKAEAILPANVDLSRVYLAGDSAGGNIAHHVAILAAGKDLSPLTLRGLVLIQPFFGGEERTAAELQMKDPLIVSLELLDWYWKAYLPPDSNRDHPASNVFGPYSRDISNVAIPPVLVIVGGLDPLQEWQMKYVKEMVTIGKKVEVCFFEDGVHMFGQLKQIEIAEQMLIDIASFLENREE</sequence>
<dbReference type="Gramene" id="Pp3c18_20160V3.14">
    <property type="protein sequence ID" value="Pp3c18_20160V3.14"/>
    <property type="gene ID" value="Pp3c18_20160"/>
</dbReference>
<dbReference type="OrthoDB" id="408631at2759"/>
<evidence type="ECO:0000256" key="1">
    <source>
        <dbReference type="PROSITE-ProRule" id="PRU10038"/>
    </source>
</evidence>
<dbReference type="Gramene" id="Pp3c18_20160V3.4">
    <property type="protein sequence ID" value="Pp3c18_20160V3.4"/>
    <property type="gene ID" value="Pp3c18_20160"/>
</dbReference>
<keyword evidence="5" id="KW-1185">Reference proteome</keyword>
<reference evidence="4 5" key="1">
    <citation type="journal article" date="2008" name="Science">
        <title>The Physcomitrella genome reveals evolutionary insights into the conquest of land by plants.</title>
        <authorList>
            <person name="Rensing S."/>
            <person name="Lang D."/>
            <person name="Zimmer A."/>
            <person name="Terry A."/>
            <person name="Salamov A."/>
            <person name="Shapiro H."/>
            <person name="Nishiyama T."/>
            <person name="Perroud P.-F."/>
            <person name="Lindquist E."/>
            <person name="Kamisugi Y."/>
            <person name="Tanahashi T."/>
            <person name="Sakakibara K."/>
            <person name="Fujita T."/>
            <person name="Oishi K."/>
            <person name="Shin-I T."/>
            <person name="Kuroki Y."/>
            <person name="Toyoda A."/>
            <person name="Suzuki Y."/>
            <person name="Hashimoto A."/>
            <person name="Yamaguchi K."/>
            <person name="Sugano A."/>
            <person name="Kohara Y."/>
            <person name="Fujiyama A."/>
            <person name="Anterola A."/>
            <person name="Aoki S."/>
            <person name="Ashton N."/>
            <person name="Barbazuk W.B."/>
            <person name="Barker E."/>
            <person name="Bennetzen J."/>
            <person name="Bezanilla M."/>
            <person name="Blankenship R."/>
            <person name="Cho S.H."/>
            <person name="Dutcher S."/>
            <person name="Estelle M."/>
            <person name="Fawcett J.A."/>
            <person name="Gundlach H."/>
            <person name="Hanada K."/>
            <person name="Heyl A."/>
            <person name="Hicks K.A."/>
            <person name="Hugh J."/>
            <person name="Lohr M."/>
            <person name="Mayer K."/>
            <person name="Melkozernov A."/>
            <person name="Murata T."/>
            <person name="Nelson D."/>
            <person name="Pils B."/>
            <person name="Prigge M."/>
            <person name="Reiss B."/>
            <person name="Renner T."/>
            <person name="Rombauts S."/>
            <person name="Rushton P."/>
            <person name="Sanderfoot A."/>
            <person name="Schween G."/>
            <person name="Shiu S.-H."/>
            <person name="Stueber K."/>
            <person name="Theodoulou F.L."/>
            <person name="Tu H."/>
            <person name="Van de Peer Y."/>
            <person name="Verrier P.J."/>
            <person name="Waters E."/>
            <person name="Wood A."/>
            <person name="Yang L."/>
            <person name="Cove D."/>
            <person name="Cuming A."/>
            <person name="Hasebe M."/>
            <person name="Lucas S."/>
            <person name="Mishler D.B."/>
            <person name="Reski R."/>
            <person name="Grigoriev I."/>
            <person name="Quatrano R.S."/>
            <person name="Boore J.L."/>
        </authorList>
    </citation>
    <scope>NUCLEOTIDE SEQUENCE [LARGE SCALE GENOMIC DNA]</scope>
    <source>
        <strain evidence="4 5">cv. Gransden 2004</strain>
    </source>
</reference>
<dbReference type="EMBL" id="ABEU02000018">
    <property type="status" value="NOT_ANNOTATED_CDS"/>
    <property type="molecule type" value="Genomic_DNA"/>
</dbReference>
<dbReference type="Gramene" id="Pp3c18_20160V3.3">
    <property type="protein sequence ID" value="Pp3c18_20160V3.3"/>
    <property type="gene ID" value="Pp3c18_20160"/>
</dbReference>
<feature type="signal peptide" evidence="2">
    <location>
        <begin position="1"/>
        <end position="19"/>
    </location>
</feature>
<dbReference type="Gramene" id="Pp3c18_20160V3.7">
    <property type="protein sequence ID" value="Pp3c18_20160V3.7"/>
    <property type="gene ID" value="Pp3c18_20160"/>
</dbReference>
<dbReference type="Gramene" id="Pp3c18_20160V3.5">
    <property type="protein sequence ID" value="Pp3c18_20160V3.5"/>
    <property type="gene ID" value="Pp3c18_20160"/>
</dbReference>
<dbReference type="GO" id="GO:0016787">
    <property type="term" value="F:hydrolase activity"/>
    <property type="evidence" value="ECO:0007669"/>
    <property type="project" value="InterPro"/>
</dbReference>